<dbReference type="CDD" id="cd16936">
    <property type="entry name" value="HATPase_RsbW-like"/>
    <property type="match status" value="1"/>
</dbReference>
<dbReference type="RefSeq" id="WP_235223981.1">
    <property type="nucleotide sequence ID" value="NZ_JAKGAQ010000001.1"/>
</dbReference>
<evidence type="ECO:0000313" key="4">
    <source>
        <dbReference type="Proteomes" id="UP001200557"/>
    </source>
</evidence>
<dbReference type="PANTHER" id="PTHR35526:SF3">
    <property type="entry name" value="ANTI-SIGMA-F FACTOR RSBW"/>
    <property type="match status" value="1"/>
</dbReference>
<gene>
    <name evidence="3" type="ORF">L0664_02145</name>
</gene>
<feature type="domain" description="Histidine kinase/HSP90-like ATPase" evidence="2">
    <location>
        <begin position="5"/>
        <end position="123"/>
    </location>
</feature>
<dbReference type="Pfam" id="PF13581">
    <property type="entry name" value="HATPase_c_2"/>
    <property type="match status" value="1"/>
</dbReference>
<dbReference type="Gene3D" id="3.30.565.10">
    <property type="entry name" value="Histidine kinase-like ATPase, C-terminal domain"/>
    <property type="match status" value="1"/>
</dbReference>
<keyword evidence="1" id="KW-0808">Transferase</keyword>
<keyword evidence="3" id="KW-0067">ATP-binding</keyword>
<name>A0ABS9CRJ6_9RHOB</name>
<organism evidence="3 4">
    <name type="scientific">Octadecabacter dasysiphoniae</name>
    <dbReference type="NCBI Taxonomy" id="2909341"/>
    <lineage>
        <taxon>Bacteria</taxon>
        <taxon>Pseudomonadati</taxon>
        <taxon>Pseudomonadota</taxon>
        <taxon>Alphaproteobacteria</taxon>
        <taxon>Rhodobacterales</taxon>
        <taxon>Roseobacteraceae</taxon>
        <taxon>Octadecabacter</taxon>
    </lineage>
</organism>
<dbReference type="Proteomes" id="UP001200557">
    <property type="component" value="Unassembled WGS sequence"/>
</dbReference>
<dbReference type="PANTHER" id="PTHR35526">
    <property type="entry name" value="ANTI-SIGMA-F FACTOR RSBW-RELATED"/>
    <property type="match status" value="1"/>
</dbReference>
<proteinExistence type="predicted"/>
<keyword evidence="4" id="KW-1185">Reference proteome</keyword>
<evidence type="ECO:0000259" key="2">
    <source>
        <dbReference type="Pfam" id="PF13581"/>
    </source>
</evidence>
<keyword evidence="3" id="KW-0547">Nucleotide-binding</keyword>
<keyword evidence="1" id="KW-0723">Serine/threonine-protein kinase</keyword>
<dbReference type="InterPro" id="IPR036890">
    <property type="entry name" value="HATPase_C_sf"/>
</dbReference>
<evidence type="ECO:0000313" key="3">
    <source>
        <dbReference type="EMBL" id="MCF2869858.1"/>
    </source>
</evidence>
<comment type="caution">
    <text evidence="3">The sequence shown here is derived from an EMBL/GenBank/DDBJ whole genome shotgun (WGS) entry which is preliminary data.</text>
</comment>
<dbReference type="InterPro" id="IPR050267">
    <property type="entry name" value="Anti-sigma-factor_SerPK"/>
</dbReference>
<dbReference type="GO" id="GO:0005524">
    <property type="term" value="F:ATP binding"/>
    <property type="evidence" value="ECO:0007669"/>
    <property type="project" value="UniProtKB-KW"/>
</dbReference>
<dbReference type="InterPro" id="IPR003594">
    <property type="entry name" value="HATPase_dom"/>
</dbReference>
<accession>A0ABS9CRJ6</accession>
<dbReference type="EMBL" id="JAKGAQ010000001">
    <property type="protein sequence ID" value="MCF2869858.1"/>
    <property type="molecule type" value="Genomic_DNA"/>
</dbReference>
<protein>
    <submittedName>
        <fullName evidence="3">ATP-binding protein</fullName>
    </submittedName>
</protein>
<keyword evidence="1" id="KW-0418">Kinase</keyword>
<reference evidence="3 4" key="1">
    <citation type="submission" date="2022-01" db="EMBL/GenBank/DDBJ databases">
        <title>Octadecabacter sp. nov., isolated from a marine alga.</title>
        <authorList>
            <person name="Jin M.S."/>
            <person name="Kim H.M."/>
            <person name="Han D.M."/>
            <person name="Jung J.J."/>
            <person name="Jeon C.O."/>
        </authorList>
    </citation>
    <scope>NUCLEOTIDE SEQUENCE [LARGE SCALE GENOMIC DNA]</scope>
    <source>
        <strain evidence="3 4">G9-8</strain>
    </source>
</reference>
<sequence length="133" mass="14579">MQNDLNDVDRTVVSLKAFVDEVLDQSGLFKFEVCASEALTNLVKHAKTDDTTAPIKIELTETPAAVILRVFDPVGAARFDLRDHAQSLDDVDPLAESGRGLGLIMQCADHADYAPQGDRMCLSLKFSKLETDQ</sequence>
<evidence type="ECO:0000256" key="1">
    <source>
        <dbReference type="ARBA" id="ARBA00022527"/>
    </source>
</evidence>